<name>A0ABV4Y035_9CYAN</name>
<dbReference type="InterPro" id="IPR028939">
    <property type="entry name" value="P5C_Rdtase_cat_N"/>
</dbReference>
<comment type="caution">
    <text evidence="2">The sequence shown here is derived from an EMBL/GenBank/DDBJ whole genome shotgun (WGS) entry which is preliminary data.</text>
</comment>
<accession>A0ABV4Y035</accession>
<dbReference type="Pfam" id="PF03807">
    <property type="entry name" value="F420_oxidored"/>
    <property type="match status" value="1"/>
</dbReference>
<evidence type="ECO:0000259" key="1">
    <source>
        <dbReference type="Pfam" id="PF03807"/>
    </source>
</evidence>
<feature type="domain" description="Pyrroline-5-carboxylate reductase catalytic N-terminal" evidence="1">
    <location>
        <begin position="2"/>
        <end position="25"/>
    </location>
</feature>
<dbReference type="EMBL" id="JBHFNR010000235">
    <property type="protein sequence ID" value="MFB2897057.1"/>
    <property type="molecule type" value="Genomic_DNA"/>
</dbReference>
<dbReference type="SUPFAM" id="SSF51735">
    <property type="entry name" value="NAD(P)-binding Rossmann-fold domains"/>
    <property type="match status" value="1"/>
</dbReference>
<dbReference type="Proteomes" id="UP001576784">
    <property type="component" value="Unassembled WGS sequence"/>
</dbReference>
<dbReference type="Gene3D" id="3.40.50.720">
    <property type="entry name" value="NAD(P)-binding Rossmann-like Domain"/>
    <property type="match status" value="1"/>
</dbReference>
<gene>
    <name evidence="2" type="ORF">ACE1CI_29430</name>
</gene>
<organism evidence="2 3">
    <name type="scientific">Floridaenema flaviceps BLCC-F50</name>
    <dbReference type="NCBI Taxonomy" id="3153642"/>
    <lineage>
        <taxon>Bacteria</taxon>
        <taxon>Bacillati</taxon>
        <taxon>Cyanobacteriota</taxon>
        <taxon>Cyanophyceae</taxon>
        <taxon>Oscillatoriophycideae</taxon>
        <taxon>Aerosakkonematales</taxon>
        <taxon>Aerosakkonemataceae</taxon>
        <taxon>Floridanema</taxon>
        <taxon>Floridanema flaviceps</taxon>
    </lineage>
</organism>
<sequence>MKIAFIGVGNVGTALADRLQKLGQKLSREDFAFPT</sequence>
<keyword evidence="3" id="KW-1185">Reference proteome</keyword>
<dbReference type="RefSeq" id="WP_413266673.1">
    <property type="nucleotide sequence ID" value="NZ_JBHFNR010000235.1"/>
</dbReference>
<dbReference type="InterPro" id="IPR036291">
    <property type="entry name" value="NAD(P)-bd_dom_sf"/>
</dbReference>
<reference evidence="2 3" key="1">
    <citation type="submission" date="2024-09" db="EMBL/GenBank/DDBJ databases">
        <title>Floridaenema gen nov. (Aerosakkonemataceae, Aerosakkonematales ord. nov., Cyanobacteria) from benthic tropical and subtropical fresh waters, with the description of four new species.</title>
        <authorList>
            <person name="Moretto J.A."/>
            <person name="Berthold D.E."/>
            <person name="Lefler F.W."/>
            <person name="Huang I.-S."/>
            <person name="Laughinghouse H. IV."/>
        </authorList>
    </citation>
    <scope>NUCLEOTIDE SEQUENCE [LARGE SCALE GENOMIC DNA]</scope>
    <source>
        <strain evidence="2 3">BLCC-F50</strain>
    </source>
</reference>
<evidence type="ECO:0000313" key="3">
    <source>
        <dbReference type="Proteomes" id="UP001576784"/>
    </source>
</evidence>
<protein>
    <submittedName>
        <fullName evidence="2">NAD(P)-binding domain-containing protein</fullName>
    </submittedName>
</protein>
<proteinExistence type="predicted"/>
<evidence type="ECO:0000313" key="2">
    <source>
        <dbReference type="EMBL" id="MFB2897057.1"/>
    </source>
</evidence>